<dbReference type="SUPFAM" id="SSF52283">
    <property type="entry name" value="Formate/glycerate dehydrogenase catalytic domain-like"/>
    <property type="match status" value="1"/>
</dbReference>
<feature type="domain" description="D-isomer specific 2-hydroxyacid dehydrogenase NAD-binding" evidence="3">
    <location>
        <begin position="117"/>
        <end position="294"/>
    </location>
</feature>
<comment type="caution">
    <text evidence="4">The sequence shown here is derived from an EMBL/GenBank/DDBJ whole genome shotgun (WGS) entry which is preliminary data.</text>
</comment>
<evidence type="ECO:0000313" key="5">
    <source>
        <dbReference type="Proteomes" id="UP000536262"/>
    </source>
</evidence>
<dbReference type="GO" id="GO:0016618">
    <property type="term" value="F:hydroxypyruvate reductase [NAD(P)H] activity"/>
    <property type="evidence" value="ECO:0007669"/>
    <property type="project" value="TreeGrafter"/>
</dbReference>
<keyword evidence="5" id="KW-1185">Reference proteome</keyword>
<sequence>MPDHNKPLVLSAPRPRTLDLIFTPEALAGLRAENEVIEVEPEEIAALAPDILGRVRYLIGQPALSLQTLEAMVSLRCIFNVEGNLLDNMPYEHLFGRGVHVVTTSQVFAEPVAEIGLALALDLARGITDADLAFREGRELWGAEGNASARLLSGADIGFIGFGDLGKALNRLLAGFRACVKAFDPWLPPSVLRESGVEPATLDEVLSGSDVVFVVASVTSENQGFLDAGSFARMRQGAALILLSRAGVVDFPDLIDAVRSGHIVAASDVFPEEPLALDHPVRRLPGFLRSAHRAGALDIAFKRMGDMVLEDMALMDRGLPPMRCKRAERETVSRMRSKPVERN</sequence>
<accession>A0A7X0FBX0</accession>
<keyword evidence="2" id="KW-0520">NAD</keyword>
<dbReference type="GO" id="GO:0051287">
    <property type="term" value="F:NAD binding"/>
    <property type="evidence" value="ECO:0007669"/>
    <property type="project" value="InterPro"/>
</dbReference>
<dbReference type="SUPFAM" id="SSF51735">
    <property type="entry name" value="NAD(P)-binding Rossmann-fold domains"/>
    <property type="match status" value="1"/>
</dbReference>
<dbReference type="InterPro" id="IPR006140">
    <property type="entry name" value="D-isomer_DH_NAD-bd"/>
</dbReference>
<dbReference type="AlphaFoldDB" id="A0A7X0FBX0"/>
<keyword evidence="1" id="KW-0560">Oxidoreductase</keyword>
<evidence type="ECO:0000256" key="1">
    <source>
        <dbReference type="ARBA" id="ARBA00023002"/>
    </source>
</evidence>
<dbReference type="Pfam" id="PF02826">
    <property type="entry name" value="2-Hacid_dh_C"/>
    <property type="match status" value="1"/>
</dbReference>
<dbReference type="GO" id="GO:0005829">
    <property type="term" value="C:cytosol"/>
    <property type="evidence" value="ECO:0007669"/>
    <property type="project" value="TreeGrafter"/>
</dbReference>
<dbReference type="PANTHER" id="PTHR10996">
    <property type="entry name" value="2-HYDROXYACID DEHYDROGENASE-RELATED"/>
    <property type="match status" value="1"/>
</dbReference>
<dbReference type="GO" id="GO:0030267">
    <property type="term" value="F:glyoxylate reductase (NADPH) activity"/>
    <property type="evidence" value="ECO:0007669"/>
    <property type="project" value="TreeGrafter"/>
</dbReference>
<name>A0A7X0FBX0_9HYPH</name>
<dbReference type="PANTHER" id="PTHR10996:SF178">
    <property type="entry name" value="2-HYDROXYACID DEHYDROGENASE YGL185C-RELATED"/>
    <property type="match status" value="1"/>
</dbReference>
<dbReference type="InterPro" id="IPR036291">
    <property type="entry name" value="NAD(P)-bd_dom_sf"/>
</dbReference>
<dbReference type="InterPro" id="IPR050223">
    <property type="entry name" value="D-isomer_2-hydroxyacid_DH"/>
</dbReference>
<dbReference type="RefSeq" id="WP_184701305.1">
    <property type="nucleotide sequence ID" value="NZ_BAABEG010000001.1"/>
</dbReference>
<dbReference type="CDD" id="cd12167">
    <property type="entry name" value="2-Hacid_dh_8"/>
    <property type="match status" value="1"/>
</dbReference>
<evidence type="ECO:0000259" key="3">
    <source>
        <dbReference type="Pfam" id="PF02826"/>
    </source>
</evidence>
<reference evidence="4 5" key="1">
    <citation type="submission" date="2020-08" db="EMBL/GenBank/DDBJ databases">
        <title>Genomic Encyclopedia of Type Strains, Phase IV (KMG-IV): sequencing the most valuable type-strain genomes for metagenomic binning, comparative biology and taxonomic classification.</title>
        <authorList>
            <person name="Goeker M."/>
        </authorList>
    </citation>
    <scope>NUCLEOTIDE SEQUENCE [LARGE SCALE GENOMIC DNA]</scope>
    <source>
        <strain evidence="4 5">DSM 7051</strain>
    </source>
</reference>
<protein>
    <submittedName>
        <fullName evidence="4">Phosphoglycerate dehydrogenase-like enzyme</fullName>
    </submittedName>
</protein>
<gene>
    <name evidence="4" type="ORF">GGR00_004628</name>
</gene>
<dbReference type="EMBL" id="JACHOU010000017">
    <property type="protein sequence ID" value="MBB6356810.1"/>
    <property type="molecule type" value="Genomic_DNA"/>
</dbReference>
<proteinExistence type="predicted"/>
<dbReference type="Gene3D" id="3.40.50.720">
    <property type="entry name" value="NAD(P)-binding Rossmann-like Domain"/>
    <property type="match status" value="2"/>
</dbReference>
<evidence type="ECO:0000313" key="4">
    <source>
        <dbReference type="EMBL" id="MBB6356810.1"/>
    </source>
</evidence>
<organism evidence="4 5">
    <name type="scientific">Aminobacter aganoensis</name>
    <dbReference type="NCBI Taxonomy" id="83264"/>
    <lineage>
        <taxon>Bacteria</taxon>
        <taxon>Pseudomonadati</taxon>
        <taxon>Pseudomonadota</taxon>
        <taxon>Alphaproteobacteria</taxon>
        <taxon>Hyphomicrobiales</taxon>
        <taxon>Phyllobacteriaceae</taxon>
        <taxon>Aminobacter</taxon>
    </lineage>
</organism>
<dbReference type="Proteomes" id="UP000536262">
    <property type="component" value="Unassembled WGS sequence"/>
</dbReference>
<evidence type="ECO:0000256" key="2">
    <source>
        <dbReference type="ARBA" id="ARBA00023027"/>
    </source>
</evidence>